<protein>
    <submittedName>
        <fullName evidence="1">Uncharacterized protein</fullName>
    </submittedName>
</protein>
<organism evidence="1">
    <name type="scientific">marine sediment metagenome</name>
    <dbReference type="NCBI Taxonomy" id="412755"/>
    <lineage>
        <taxon>unclassified sequences</taxon>
        <taxon>metagenomes</taxon>
        <taxon>ecological metagenomes</taxon>
    </lineage>
</organism>
<name>X1APL8_9ZZZZ</name>
<proteinExistence type="predicted"/>
<comment type="caution">
    <text evidence="1">The sequence shown here is derived from an EMBL/GenBank/DDBJ whole genome shotgun (WGS) entry which is preliminary data.</text>
</comment>
<reference evidence="1" key="1">
    <citation type="journal article" date="2014" name="Front. Microbiol.">
        <title>High frequency of phylogenetically diverse reductive dehalogenase-homologous genes in deep subseafloor sedimentary metagenomes.</title>
        <authorList>
            <person name="Kawai M."/>
            <person name="Futagami T."/>
            <person name="Toyoda A."/>
            <person name="Takaki Y."/>
            <person name="Nishi S."/>
            <person name="Hori S."/>
            <person name="Arai W."/>
            <person name="Tsubouchi T."/>
            <person name="Morono Y."/>
            <person name="Uchiyama I."/>
            <person name="Ito T."/>
            <person name="Fujiyama A."/>
            <person name="Inagaki F."/>
            <person name="Takami H."/>
        </authorList>
    </citation>
    <scope>NUCLEOTIDE SEQUENCE</scope>
    <source>
        <strain evidence="1">Expedition CK06-06</strain>
    </source>
</reference>
<dbReference type="AlphaFoldDB" id="X1APL8"/>
<sequence>MKKESTIGSLKSILDAHPGLIYPYFIAAETLDTKIREVYKKMQPGEEMSSDWLLLFPRNYGSVAKNVGWHEVL</sequence>
<gene>
    <name evidence="1" type="ORF">S01H4_24320</name>
</gene>
<accession>X1APL8</accession>
<evidence type="ECO:0000313" key="1">
    <source>
        <dbReference type="EMBL" id="GAG84710.1"/>
    </source>
</evidence>
<dbReference type="EMBL" id="BART01011409">
    <property type="protein sequence ID" value="GAG84710.1"/>
    <property type="molecule type" value="Genomic_DNA"/>
</dbReference>